<dbReference type="SUPFAM" id="SSF141571">
    <property type="entry name" value="Pentapeptide repeat-like"/>
    <property type="match status" value="1"/>
</dbReference>
<dbReference type="InterPro" id="IPR048984">
    <property type="entry name" value="PipB2_N"/>
</dbReference>
<keyword evidence="9" id="KW-1185">Reference proteome</keyword>
<dbReference type="GO" id="GO:0016020">
    <property type="term" value="C:membrane"/>
    <property type="evidence" value="ECO:0007669"/>
    <property type="project" value="UniProtKB-SubCell"/>
</dbReference>
<evidence type="ECO:0000313" key="9">
    <source>
        <dbReference type="Proteomes" id="UP000294555"/>
    </source>
</evidence>
<evidence type="ECO:0000256" key="6">
    <source>
        <dbReference type="ARBA" id="ARBA00023136"/>
    </source>
</evidence>
<dbReference type="InterPro" id="IPR001646">
    <property type="entry name" value="5peptide_repeat"/>
</dbReference>
<keyword evidence="5" id="KW-0843">Virulence</keyword>
<dbReference type="PANTHER" id="PTHR47485">
    <property type="entry name" value="THYLAKOID LUMENAL 17.4 KDA PROTEIN, CHLOROPLASTIC"/>
    <property type="match status" value="1"/>
</dbReference>
<dbReference type="PANTHER" id="PTHR47485:SF1">
    <property type="entry name" value="THYLAKOID LUMENAL 17.4 KDA PROTEIN, CHLOROPLASTIC"/>
    <property type="match status" value="1"/>
</dbReference>
<evidence type="ECO:0000256" key="2">
    <source>
        <dbReference type="ARBA" id="ARBA00004613"/>
    </source>
</evidence>
<keyword evidence="3" id="KW-0964">Secreted</keyword>
<comment type="caution">
    <text evidence="8">The sequence shown here is derived from an EMBL/GenBank/DDBJ whole genome shotgun (WGS) entry which is preliminary data.</text>
</comment>
<dbReference type="Gene3D" id="3.30.2450.10">
    <property type="entry name" value="Secreted effector protein pipB2"/>
    <property type="match status" value="1"/>
</dbReference>
<evidence type="ECO:0000256" key="5">
    <source>
        <dbReference type="ARBA" id="ARBA00023026"/>
    </source>
</evidence>
<sequence>MNFTIDRASSMAERLSGIGTGLARDEATSPQGILEHILNFFTFGYLSRQRAQAYDAFAEALATSLYLASPDSASCKIPARLVVDFAGYTVTFTLPDDDPCELNPVIIDVSKDGKCIRSEVNRKMYCRSSTGLLIRRRAGLPHNAVVLTDRGHIDLRDANLMNANLHEADLRSADLCHTILRGACLRQANLFAANLEGIDLRWAILAEAELGNTDLKGVDLRGADLRDAKLGNTILRESNMSGIALDNANLSWADLRGANLSGADLSGANLRKADLTGADLTGAILTGADLTGAILTGVVPCAAIEVILSGPLAGRSLSQIYP</sequence>
<accession>A0A4R1N9S3</accession>
<dbReference type="AlphaFoldDB" id="A0A4R1N9S3"/>
<protein>
    <submittedName>
        <fullName evidence="8">Secreted effector protein PipB2</fullName>
    </submittedName>
</protein>
<evidence type="ECO:0000256" key="3">
    <source>
        <dbReference type="ARBA" id="ARBA00022525"/>
    </source>
</evidence>
<dbReference type="Proteomes" id="UP000294555">
    <property type="component" value="Unassembled WGS sequence"/>
</dbReference>
<dbReference type="Pfam" id="PF00805">
    <property type="entry name" value="Pentapeptide"/>
    <property type="match status" value="3"/>
</dbReference>
<dbReference type="RefSeq" id="WP_132922295.1">
    <property type="nucleotide sequence ID" value="NZ_SJOI01000001.1"/>
</dbReference>
<gene>
    <name evidence="8" type="ORF">EZJ58_1499</name>
</gene>
<dbReference type="EMBL" id="SJOI01000001">
    <property type="protein sequence ID" value="TCL03427.1"/>
    <property type="molecule type" value="Genomic_DNA"/>
</dbReference>
<evidence type="ECO:0000256" key="1">
    <source>
        <dbReference type="ARBA" id="ARBA00004370"/>
    </source>
</evidence>
<evidence type="ECO:0000256" key="4">
    <source>
        <dbReference type="ARBA" id="ARBA00022737"/>
    </source>
</evidence>
<dbReference type="Gene3D" id="2.160.20.80">
    <property type="entry name" value="E3 ubiquitin-protein ligase SopA"/>
    <property type="match status" value="1"/>
</dbReference>
<keyword evidence="4" id="KW-0677">Repeat</keyword>
<name>A0A4R1N9S3_9GAMM</name>
<proteinExistence type="predicted"/>
<organism evidence="8 9">
    <name type="scientific">Sodalis ligni</name>
    <dbReference type="NCBI Taxonomy" id="2697027"/>
    <lineage>
        <taxon>Bacteria</taxon>
        <taxon>Pseudomonadati</taxon>
        <taxon>Pseudomonadota</taxon>
        <taxon>Gammaproteobacteria</taxon>
        <taxon>Enterobacterales</taxon>
        <taxon>Bruguierivoracaceae</taxon>
        <taxon>Sodalis</taxon>
    </lineage>
</organism>
<evidence type="ECO:0000313" key="8">
    <source>
        <dbReference type="EMBL" id="TCL03427.1"/>
    </source>
</evidence>
<dbReference type="Pfam" id="PF21684">
    <property type="entry name" value="PipB2_N"/>
    <property type="match status" value="1"/>
</dbReference>
<evidence type="ECO:0000259" key="7">
    <source>
        <dbReference type="Pfam" id="PF21684"/>
    </source>
</evidence>
<feature type="domain" description="Secreted effector protein PipB2 N-terminal" evidence="7">
    <location>
        <begin position="27"/>
        <end position="129"/>
    </location>
</feature>
<dbReference type="OrthoDB" id="156143at2"/>
<comment type="subcellular location">
    <subcellularLocation>
        <location evidence="1">Membrane</location>
    </subcellularLocation>
    <subcellularLocation>
        <location evidence="2">Secreted</location>
    </subcellularLocation>
</comment>
<reference evidence="8 9" key="1">
    <citation type="submission" date="2019-02" db="EMBL/GenBank/DDBJ databases">
        <title>Investigation of anaerobic lignin degradation for improved lignocellulosic biofuels.</title>
        <authorList>
            <person name="Deangelis K."/>
        </authorList>
    </citation>
    <scope>NUCLEOTIDE SEQUENCE [LARGE SCALE GENOMIC DNA]</scope>
    <source>
        <strain evidence="8 9">159R</strain>
    </source>
</reference>
<keyword evidence="6" id="KW-0472">Membrane</keyword>
<dbReference type="GO" id="GO:0005576">
    <property type="term" value="C:extracellular region"/>
    <property type="evidence" value="ECO:0007669"/>
    <property type="project" value="UniProtKB-SubCell"/>
</dbReference>